<comment type="subcellular location">
    <subcellularLocation>
        <location evidence="1">Nucleus</location>
    </subcellularLocation>
</comment>
<keyword evidence="3 10" id="KW-0863">Zinc-finger</keyword>
<proteinExistence type="evidence at transcript level"/>
<dbReference type="PANTHER" id="PTHR31251">
    <property type="entry name" value="SQUAMOSA PROMOTER-BINDING-LIKE PROTEIN 4"/>
    <property type="match status" value="1"/>
</dbReference>
<dbReference type="InterPro" id="IPR004333">
    <property type="entry name" value="SBP_dom"/>
</dbReference>
<evidence type="ECO:0000256" key="5">
    <source>
        <dbReference type="ARBA" id="ARBA00023015"/>
    </source>
</evidence>
<evidence type="ECO:0000256" key="9">
    <source>
        <dbReference type="ARBA" id="ARBA00056472"/>
    </source>
</evidence>
<evidence type="ECO:0000256" key="3">
    <source>
        <dbReference type="ARBA" id="ARBA00022771"/>
    </source>
</evidence>
<protein>
    <submittedName>
        <fullName evidence="13">Squamosa promter-binding-like protein 38</fullName>
    </submittedName>
</protein>
<accession>A0AA51BKV2</accession>
<dbReference type="AlphaFoldDB" id="A0AA51BKV2"/>
<dbReference type="SUPFAM" id="SSF103612">
    <property type="entry name" value="SBT domain"/>
    <property type="match status" value="1"/>
</dbReference>
<keyword evidence="7" id="KW-0804">Transcription</keyword>
<dbReference type="Pfam" id="PF03110">
    <property type="entry name" value="SBP"/>
    <property type="match status" value="1"/>
</dbReference>
<evidence type="ECO:0000256" key="11">
    <source>
        <dbReference type="SAM" id="MobiDB-lite"/>
    </source>
</evidence>
<dbReference type="PANTHER" id="PTHR31251:SF86">
    <property type="entry name" value="SQUAMOSA PROMOTER-BINDING-LIKE PROTEIN 1"/>
    <property type="match status" value="1"/>
</dbReference>
<name>A0AA51BKV2_9ERIC</name>
<sequence length="218" mass="24514">MEAKFGGKSLHLFGPVMPDLKAVGKRSLEWDINEWEWDGDMFSATPLNSVPSDSHSQQLFPVGSEIPESTGFGAVQQQSTQSQKLRWKNGRGSGKKSKVIAATSNLAVCQVDDCGADLTNAKEYHRRHKVCDMHSKSSRALVGNTIQRFCQQCSRFHVLQEFDEGKRSCRRRLAGHNRRRRKTHPENVNNGGSLNNESSSSYLLVSLLRILSNMHSKW</sequence>
<keyword evidence="2" id="KW-0479">Metal-binding</keyword>
<evidence type="ECO:0000256" key="10">
    <source>
        <dbReference type="PROSITE-ProRule" id="PRU00470"/>
    </source>
</evidence>
<feature type="domain" description="SBP-type" evidence="12">
    <location>
        <begin position="106"/>
        <end position="183"/>
    </location>
</feature>
<dbReference type="FunFam" id="4.10.1100.10:FF:000001">
    <property type="entry name" value="Squamosa promoter-binding-like protein 14"/>
    <property type="match status" value="1"/>
</dbReference>
<keyword evidence="4" id="KW-0862">Zinc</keyword>
<dbReference type="GO" id="GO:0005634">
    <property type="term" value="C:nucleus"/>
    <property type="evidence" value="ECO:0007669"/>
    <property type="project" value="UniProtKB-SubCell"/>
</dbReference>
<dbReference type="InterPro" id="IPR036893">
    <property type="entry name" value="SBP_sf"/>
</dbReference>
<evidence type="ECO:0000256" key="6">
    <source>
        <dbReference type="ARBA" id="ARBA00023125"/>
    </source>
</evidence>
<dbReference type="GO" id="GO:0003677">
    <property type="term" value="F:DNA binding"/>
    <property type="evidence" value="ECO:0007669"/>
    <property type="project" value="UniProtKB-KW"/>
</dbReference>
<reference evidence="13" key="1">
    <citation type="submission" date="2023-05" db="EMBL/GenBank/DDBJ databases">
        <authorList>
            <person name="L J."/>
        </authorList>
    </citation>
    <scope>NUCLEOTIDE SEQUENCE</scope>
</reference>
<dbReference type="InterPro" id="IPR044817">
    <property type="entry name" value="SBP-like"/>
</dbReference>
<evidence type="ECO:0000313" key="13">
    <source>
        <dbReference type="EMBL" id="WMI30939.1"/>
    </source>
</evidence>
<keyword evidence="6" id="KW-0238">DNA-binding</keyword>
<dbReference type="Gene3D" id="4.10.1100.10">
    <property type="entry name" value="Transcription factor, SBP-box domain"/>
    <property type="match status" value="1"/>
</dbReference>
<evidence type="ECO:0000256" key="1">
    <source>
        <dbReference type="ARBA" id="ARBA00004123"/>
    </source>
</evidence>
<feature type="region of interest" description="Disordered" evidence="11">
    <location>
        <begin position="173"/>
        <end position="194"/>
    </location>
</feature>
<evidence type="ECO:0000259" key="12">
    <source>
        <dbReference type="PROSITE" id="PS51141"/>
    </source>
</evidence>
<organism evidence="13">
    <name type="scientific">Diospyros sp. 'deyangshi'</name>
    <dbReference type="NCBI Taxonomy" id="2021615"/>
    <lineage>
        <taxon>Eukaryota</taxon>
        <taxon>Viridiplantae</taxon>
        <taxon>Streptophyta</taxon>
        <taxon>Embryophyta</taxon>
        <taxon>Tracheophyta</taxon>
        <taxon>Spermatophyta</taxon>
        <taxon>Magnoliopsida</taxon>
        <taxon>eudicotyledons</taxon>
        <taxon>Gunneridae</taxon>
        <taxon>Pentapetalae</taxon>
        <taxon>asterids</taxon>
        <taxon>Ericales</taxon>
        <taxon>Ebenaceae</taxon>
        <taxon>Diospyros</taxon>
    </lineage>
</organism>
<dbReference type="PROSITE" id="PS51141">
    <property type="entry name" value="ZF_SBP"/>
    <property type="match status" value="1"/>
</dbReference>
<evidence type="ECO:0000256" key="4">
    <source>
        <dbReference type="ARBA" id="ARBA00022833"/>
    </source>
</evidence>
<evidence type="ECO:0000256" key="8">
    <source>
        <dbReference type="ARBA" id="ARBA00023242"/>
    </source>
</evidence>
<feature type="compositionally biased region" description="Basic residues" evidence="11">
    <location>
        <begin position="173"/>
        <end position="183"/>
    </location>
</feature>
<comment type="function">
    <text evidence="9">Probable transcriptional factor. Binds to the promoter of the SQUAMOSA gene.</text>
</comment>
<evidence type="ECO:0000256" key="7">
    <source>
        <dbReference type="ARBA" id="ARBA00023163"/>
    </source>
</evidence>
<evidence type="ECO:0000256" key="2">
    <source>
        <dbReference type="ARBA" id="ARBA00022723"/>
    </source>
</evidence>
<keyword evidence="5" id="KW-0805">Transcription regulation</keyword>
<dbReference type="EMBL" id="OR060873">
    <property type="protein sequence ID" value="WMI30939.1"/>
    <property type="molecule type" value="mRNA"/>
</dbReference>
<gene>
    <name evidence="13" type="primary">SPL38</name>
</gene>
<dbReference type="GO" id="GO:0008270">
    <property type="term" value="F:zinc ion binding"/>
    <property type="evidence" value="ECO:0007669"/>
    <property type="project" value="UniProtKB-KW"/>
</dbReference>
<keyword evidence="8" id="KW-0539">Nucleus</keyword>